<sequence length="116" mass="12824">MQQYNEVELSAIGMAIFFILFSLQLEVAIIVRSTTTIWPPPTPTPIPVDHTPFTVFLSMLLSIVRFGFVVGLGQEKPVDLRFKYLLGQVRALGMLAGGTGITPMFQIRMLAISSSH</sequence>
<gene>
    <name evidence="1" type="ORF">LOK49_LG04G00086</name>
</gene>
<reference evidence="1 2" key="1">
    <citation type="journal article" date="2022" name="Plant J.">
        <title>Chromosome-level genome of Camellia lanceoleosa provides a valuable resource for understanding genome evolution and self-incompatibility.</title>
        <authorList>
            <person name="Gong W."/>
            <person name="Xiao S."/>
            <person name="Wang L."/>
            <person name="Liao Z."/>
            <person name="Chang Y."/>
            <person name="Mo W."/>
            <person name="Hu G."/>
            <person name="Li W."/>
            <person name="Zhao G."/>
            <person name="Zhu H."/>
            <person name="Hu X."/>
            <person name="Ji K."/>
            <person name="Xiang X."/>
            <person name="Song Q."/>
            <person name="Yuan D."/>
            <person name="Jin S."/>
            <person name="Zhang L."/>
        </authorList>
    </citation>
    <scope>NUCLEOTIDE SEQUENCE [LARGE SCALE GENOMIC DNA]</scope>
    <source>
        <strain evidence="1">SQ_2022a</strain>
    </source>
</reference>
<protein>
    <submittedName>
        <fullName evidence="1">NADH--cytochrome b5 reductase 1</fullName>
    </submittedName>
</protein>
<organism evidence="1 2">
    <name type="scientific">Camellia lanceoleosa</name>
    <dbReference type="NCBI Taxonomy" id="1840588"/>
    <lineage>
        <taxon>Eukaryota</taxon>
        <taxon>Viridiplantae</taxon>
        <taxon>Streptophyta</taxon>
        <taxon>Embryophyta</taxon>
        <taxon>Tracheophyta</taxon>
        <taxon>Spermatophyta</taxon>
        <taxon>Magnoliopsida</taxon>
        <taxon>eudicotyledons</taxon>
        <taxon>Gunneridae</taxon>
        <taxon>Pentapetalae</taxon>
        <taxon>asterids</taxon>
        <taxon>Ericales</taxon>
        <taxon>Theaceae</taxon>
        <taxon>Camellia</taxon>
    </lineage>
</organism>
<evidence type="ECO:0000313" key="1">
    <source>
        <dbReference type="EMBL" id="KAI8018166.1"/>
    </source>
</evidence>
<comment type="caution">
    <text evidence="1">The sequence shown here is derived from an EMBL/GenBank/DDBJ whole genome shotgun (WGS) entry which is preliminary data.</text>
</comment>
<keyword evidence="2" id="KW-1185">Reference proteome</keyword>
<accession>A0ACC0HYA4</accession>
<proteinExistence type="predicted"/>
<evidence type="ECO:0000313" key="2">
    <source>
        <dbReference type="Proteomes" id="UP001060215"/>
    </source>
</evidence>
<dbReference type="Proteomes" id="UP001060215">
    <property type="component" value="Chromosome 2"/>
</dbReference>
<dbReference type="EMBL" id="CM045759">
    <property type="protein sequence ID" value="KAI8018166.1"/>
    <property type="molecule type" value="Genomic_DNA"/>
</dbReference>
<name>A0ACC0HYA4_9ERIC</name>